<dbReference type="RefSeq" id="WP_046498032.1">
    <property type="nucleotide sequence ID" value="NZ_CGIH01000029.1"/>
</dbReference>
<dbReference type="AlphaFoldDB" id="A0A0E4GBQ3"/>
<evidence type="ECO:0000313" key="1">
    <source>
        <dbReference type="EMBL" id="CFX77911.1"/>
    </source>
</evidence>
<protein>
    <submittedName>
        <fullName evidence="1">Uncharacterized</fullName>
    </submittedName>
</protein>
<gene>
    <name evidence="1" type="ORF">1859</name>
</gene>
<proteinExistence type="predicted"/>
<reference evidence="1 2" key="1">
    <citation type="submission" date="2015-03" db="EMBL/GenBank/DDBJ databases">
        <authorList>
            <person name="Murphy D."/>
        </authorList>
    </citation>
    <scope>NUCLEOTIDE SEQUENCE [LARGE SCALE GENOMIC DNA]</scope>
    <source>
        <strain evidence="1 2">OL-4</strain>
    </source>
</reference>
<dbReference type="EMBL" id="CGIH01000029">
    <property type="protein sequence ID" value="CFX77911.1"/>
    <property type="molecule type" value="Genomic_DNA"/>
</dbReference>
<evidence type="ECO:0000313" key="2">
    <source>
        <dbReference type="Proteomes" id="UP000045545"/>
    </source>
</evidence>
<organism evidence="1 2">
    <name type="scientific">Syntrophomonas zehnderi OL-4</name>
    <dbReference type="NCBI Taxonomy" id="690567"/>
    <lineage>
        <taxon>Bacteria</taxon>
        <taxon>Bacillati</taxon>
        <taxon>Bacillota</taxon>
        <taxon>Clostridia</taxon>
        <taxon>Eubacteriales</taxon>
        <taxon>Syntrophomonadaceae</taxon>
        <taxon>Syntrophomonas</taxon>
    </lineage>
</organism>
<accession>A0A0E4GBQ3</accession>
<dbReference type="Proteomes" id="UP000045545">
    <property type="component" value="Unassembled WGS sequence"/>
</dbReference>
<keyword evidence="2" id="KW-1185">Reference proteome</keyword>
<name>A0A0E4GBQ3_9FIRM</name>
<sequence>MKNEGILKAAEQLKQAIELAHNSNNRSQDVLKAIQEFLKNINSNINPGENSPLNSPDVTQEIENSIVSTDNNEA</sequence>